<protein>
    <submittedName>
        <fullName evidence="3">Uncharacterized protein</fullName>
    </submittedName>
</protein>
<evidence type="ECO:0000313" key="2">
    <source>
        <dbReference type="EMBL" id="MBP5835768.1"/>
    </source>
</evidence>
<dbReference type="EMBL" id="JACAOD020000002">
    <property type="protein sequence ID" value="MBP5835768.1"/>
    <property type="molecule type" value="Genomic_DNA"/>
</dbReference>
<gene>
    <name evidence="2" type="ORF">CHTY_000785</name>
    <name evidence="3" type="ORF">CHTY_003195</name>
</gene>
<evidence type="ECO:0000313" key="4">
    <source>
        <dbReference type="Proteomes" id="UP001195571"/>
    </source>
</evidence>
<sequence length="96" mass="11325">MKKIIPKKMLTKTNTKKIKILPYAILCMIFVIIHILSYYFATNTTIQILHNNPHKEKMYNNEKNEKILNLGIKIVNSSDFENPLLVIIEKKIFTYN</sequence>
<comment type="caution">
    <text evidence="3">The sequence shown here is derived from an EMBL/GenBank/DDBJ whole genome shotgun (WGS) entry which is preliminary data.</text>
</comment>
<dbReference type="Proteomes" id="UP001195571">
    <property type="component" value="Unassembled WGS sequence"/>
</dbReference>
<dbReference type="RefSeq" id="WP_203552034.1">
    <property type="nucleotide sequence ID" value="NZ_JACAOD020000002.1"/>
</dbReference>
<keyword evidence="1" id="KW-0812">Transmembrane</keyword>
<keyword evidence="4" id="KW-1185">Reference proteome</keyword>
<reference evidence="3 4" key="1">
    <citation type="submission" date="2021-04" db="EMBL/GenBank/DDBJ databases">
        <title>Genomic features of Candidatus Phytoplasma meliae isolate ChTYXIII (1SrXIII-G).</title>
        <authorList>
            <person name="Fernandez F.D."/>
            <person name="Conci L.R."/>
        </authorList>
    </citation>
    <scope>NUCLEOTIDE SEQUENCE [LARGE SCALE GENOMIC DNA]</scope>
    <source>
        <strain evidence="3">ChTYXIII-Mo</strain>
    </source>
</reference>
<accession>A0ABS5CZ02</accession>
<feature type="transmembrane region" description="Helical" evidence="1">
    <location>
        <begin position="20"/>
        <end position="41"/>
    </location>
</feature>
<name>A0ABS5CZ02_9MOLU</name>
<evidence type="ECO:0000256" key="1">
    <source>
        <dbReference type="SAM" id="Phobius"/>
    </source>
</evidence>
<dbReference type="EMBL" id="JACAOD020000015">
    <property type="protein sequence ID" value="MBP5836221.1"/>
    <property type="molecule type" value="Genomic_DNA"/>
</dbReference>
<keyword evidence="1" id="KW-0472">Membrane</keyword>
<organism evidence="3 4">
    <name type="scientific">Candidatus Phytoplasma meliae</name>
    <dbReference type="NCBI Taxonomy" id="1848402"/>
    <lineage>
        <taxon>Bacteria</taxon>
        <taxon>Bacillati</taxon>
        <taxon>Mycoplasmatota</taxon>
        <taxon>Mollicutes</taxon>
        <taxon>Acholeplasmatales</taxon>
        <taxon>Acholeplasmataceae</taxon>
        <taxon>Candidatus Phytoplasma</taxon>
        <taxon>16SrXIII (Mexican periwinkle virescence group)</taxon>
    </lineage>
</organism>
<evidence type="ECO:0000313" key="3">
    <source>
        <dbReference type="EMBL" id="MBP5836221.1"/>
    </source>
</evidence>
<keyword evidence="1" id="KW-1133">Transmembrane helix</keyword>
<proteinExistence type="predicted"/>